<dbReference type="PROSITE" id="PS50991">
    <property type="entry name" value="PYR_CT"/>
    <property type="match status" value="1"/>
</dbReference>
<dbReference type="AlphaFoldDB" id="A9D6B8"/>
<gene>
    <name evidence="5" type="ORF">KT99_17111</name>
</gene>
<dbReference type="SUPFAM" id="SSF89000">
    <property type="entry name" value="post-HMGL domain-like"/>
    <property type="match status" value="1"/>
</dbReference>
<evidence type="ECO:0000313" key="6">
    <source>
        <dbReference type="Proteomes" id="UP000005839"/>
    </source>
</evidence>
<dbReference type="PROSITE" id="PS00188">
    <property type="entry name" value="BIOTIN"/>
    <property type="match status" value="1"/>
</dbReference>
<feature type="domain" description="Lipoyl-binding" evidence="3">
    <location>
        <begin position="525"/>
        <end position="600"/>
    </location>
</feature>
<organism evidence="5 6">
    <name type="scientific">Shewanella benthica KT99</name>
    <dbReference type="NCBI Taxonomy" id="314608"/>
    <lineage>
        <taxon>Bacteria</taxon>
        <taxon>Pseudomonadati</taxon>
        <taxon>Pseudomonadota</taxon>
        <taxon>Gammaproteobacteria</taxon>
        <taxon>Alteromonadales</taxon>
        <taxon>Shewanellaceae</taxon>
        <taxon>Shewanella</taxon>
    </lineage>
</organism>
<protein>
    <submittedName>
        <fullName evidence="5">Oxaloacetate decarboxylase</fullName>
        <ecNumber evidence="5">4.1.1.3</ecNumber>
    </submittedName>
</protein>
<feature type="region of interest" description="Disordered" evidence="2">
    <location>
        <begin position="456"/>
        <end position="481"/>
    </location>
</feature>
<dbReference type="SUPFAM" id="SSF51230">
    <property type="entry name" value="Single hybrid motif"/>
    <property type="match status" value="1"/>
</dbReference>
<dbReference type="Pfam" id="PF02436">
    <property type="entry name" value="PYC_OADA"/>
    <property type="match status" value="1"/>
</dbReference>
<comment type="caution">
    <text evidence="5">The sequence shown here is derived from an EMBL/GenBank/DDBJ whole genome shotgun (WGS) entry which is preliminary data.</text>
</comment>
<evidence type="ECO:0000313" key="5">
    <source>
        <dbReference type="EMBL" id="EDQ01236.1"/>
    </source>
</evidence>
<dbReference type="FunFam" id="2.40.50.100:FF:000003">
    <property type="entry name" value="Acetyl-CoA carboxylase biotin carboxyl carrier protein"/>
    <property type="match status" value="1"/>
</dbReference>
<dbReference type="Proteomes" id="UP000005839">
    <property type="component" value="Unassembled WGS sequence"/>
</dbReference>
<dbReference type="Gene3D" id="2.40.50.100">
    <property type="match status" value="1"/>
</dbReference>
<dbReference type="InterPro" id="IPR011053">
    <property type="entry name" value="Single_hybrid_motif"/>
</dbReference>
<evidence type="ECO:0000256" key="1">
    <source>
        <dbReference type="ARBA" id="ARBA00023267"/>
    </source>
</evidence>
<dbReference type="CDD" id="cd06850">
    <property type="entry name" value="biotinyl_domain"/>
    <property type="match status" value="1"/>
</dbReference>
<dbReference type="Gene3D" id="3.20.20.70">
    <property type="entry name" value="Aldolase class I"/>
    <property type="match status" value="1"/>
</dbReference>
<dbReference type="Pfam" id="PF00682">
    <property type="entry name" value="HMGL-like"/>
    <property type="match status" value="1"/>
</dbReference>
<keyword evidence="5" id="KW-0456">Lyase</keyword>
<name>A9D6B8_9GAMM</name>
<dbReference type="EMBL" id="ABIC01000011">
    <property type="protein sequence ID" value="EDQ01236.1"/>
    <property type="molecule type" value="Genomic_DNA"/>
</dbReference>
<dbReference type="PANTHER" id="PTHR43778">
    <property type="entry name" value="PYRUVATE CARBOXYLASE"/>
    <property type="match status" value="1"/>
</dbReference>
<dbReference type="STRING" id="314608.KT99_17111"/>
<dbReference type="NCBIfam" id="NF006761">
    <property type="entry name" value="PRK09282.1"/>
    <property type="match status" value="1"/>
</dbReference>
<dbReference type="PROSITE" id="PS50968">
    <property type="entry name" value="BIOTINYL_LIPOYL"/>
    <property type="match status" value="1"/>
</dbReference>
<dbReference type="GO" id="GO:0005737">
    <property type="term" value="C:cytoplasm"/>
    <property type="evidence" value="ECO:0007669"/>
    <property type="project" value="TreeGrafter"/>
</dbReference>
<keyword evidence="1" id="KW-0092">Biotin</keyword>
<dbReference type="PANTHER" id="PTHR43778:SF2">
    <property type="entry name" value="PYRUVATE CARBOXYLASE, MITOCHONDRIAL"/>
    <property type="match status" value="1"/>
</dbReference>
<accession>A9D6B8</accession>
<dbReference type="GO" id="GO:0004736">
    <property type="term" value="F:pyruvate carboxylase activity"/>
    <property type="evidence" value="ECO:0007669"/>
    <property type="project" value="UniProtKB-ARBA"/>
</dbReference>
<dbReference type="GO" id="GO:0008948">
    <property type="term" value="F:oxaloacetate decarboxylase activity"/>
    <property type="evidence" value="ECO:0007669"/>
    <property type="project" value="InterPro"/>
</dbReference>
<dbReference type="EC" id="4.1.1.3" evidence="5"/>
<dbReference type="RefSeq" id="WP_005498462.1">
    <property type="nucleotide sequence ID" value="NZ_ABIC01000011.1"/>
</dbReference>
<dbReference type="InterPro" id="IPR055268">
    <property type="entry name" value="PCB-like"/>
</dbReference>
<evidence type="ECO:0000259" key="4">
    <source>
        <dbReference type="PROSITE" id="PS50991"/>
    </source>
</evidence>
<sequence length="600" mass="65653">MSNPLALTDVVLRDAHQSILATRLRLEDMLPIASKLDKVGFWSLESWGGATFDSCIRYLGEDPWERLRELKKAMPNTPQQMLLRGQNLLGYRHYADDLVYKFVERAHINGVDVFRIFDAMNDVRNLETSVKAVIEVGGHAQGTICYTTSPVHSLDTWVDMAKRLEDMGCHSLCIKDMAGLLKPYDAFDLISQIKSQTDLLVSMQCHATTGLSTATYLKAIEAGIDVLDTAVSSMSQTYGHSATETLVAMLEGTDRATGYDMALLEEIAAYFRVVRKKYAQFEGELKGIDSRILRVQVPGGMLTNMERQLKEQGASDKLDQVLEEIPKVRQDLGYLPLVTPTSQIVGTQAVINILTGERYKSMTKETEGVLKGEYGATPAPVNVELQARVLKGDQAITCRPADLLVPELDRLTAELHQKADAQGLELASESIDDVLTYALFPQIGLKFIKNRNNPDAFEPKPGESVTTPVKPSAAASERGSETYTVNVQGQTYVVQVSSGGDISQLACSDNVVPFVVPNEVQAAPQAAAVIKFEMNAPLSGNIFKVNVVAGDTVREGDVVIILEAMKMETEIRAEADGVISKVWVKEGDSVTVGHQLLGIA</sequence>
<reference evidence="5 6" key="1">
    <citation type="submission" date="2007-10" db="EMBL/GenBank/DDBJ databases">
        <authorList>
            <person name="Yayanos A."/>
            <person name="Ferriera S."/>
            <person name="Johnson J."/>
            <person name="Kravitz S."/>
            <person name="Halpern A."/>
            <person name="Remington K."/>
            <person name="Beeson K."/>
            <person name="Tran B."/>
            <person name="Rogers Y.-H."/>
            <person name="Friedman R."/>
            <person name="Venter J.C."/>
        </authorList>
    </citation>
    <scope>NUCLEOTIDE SEQUENCE [LARGE SCALE GENOMIC DNA]</scope>
    <source>
        <strain evidence="5 6">KT99</strain>
    </source>
</reference>
<evidence type="ECO:0000256" key="2">
    <source>
        <dbReference type="SAM" id="MobiDB-lite"/>
    </source>
</evidence>
<dbReference type="GO" id="GO:0006814">
    <property type="term" value="P:sodium ion transport"/>
    <property type="evidence" value="ECO:0007669"/>
    <property type="project" value="InterPro"/>
</dbReference>
<dbReference type="GO" id="GO:0006094">
    <property type="term" value="P:gluconeogenesis"/>
    <property type="evidence" value="ECO:0007669"/>
    <property type="project" value="TreeGrafter"/>
</dbReference>
<feature type="domain" description="Pyruvate carboxyltransferase" evidence="4">
    <location>
        <begin position="5"/>
        <end position="265"/>
    </location>
</feature>
<proteinExistence type="predicted"/>
<dbReference type="InterPro" id="IPR000891">
    <property type="entry name" value="PYR_CT"/>
</dbReference>
<dbReference type="NCBIfam" id="NF010643">
    <property type="entry name" value="PRK14040.1"/>
    <property type="match status" value="1"/>
</dbReference>
<dbReference type="Pfam" id="PF00364">
    <property type="entry name" value="Biotin_lipoyl"/>
    <property type="match status" value="1"/>
</dbReference>
<dbReference type="NCBIfam" id="TIGR01108">
    <property type="entry name" value="oadA"/>
    <property type="match status" value="1"/>
</dbReference>
<keyword evidence="6" id="KW-1185">Reference proteome</keyword>
<evidence type="ECO:0000259" key="3">
    <source>
        <dbReference type="PROSITE" id="PS50968"/>
    </source>
</evidence>
<dbReference type="InterPro" id="IPR005776">
    <property type="entry name" value="OadA"/>
</dbReference>
<dbReference type="CDD" id="cd07937">
    <property type="entry name" value="DRE_TIM_PC_TC_5S"/>
    <property type="match status" value="1"/>
</dbReference>
<dbReference type="InterPro" id="IPR003379">
    <property type="entry name" value="Carboxylase_cons_dom"/>
</dbReference>
<dbReference type="InterPro" id="IPR000089">
    <property type="entry name" value="Biotin_lipoyl"/>
</dbReference>
<dbReference type="InterPro" id="IPR001882">
    <property type="entry name" value="Biotin_BS"/>
</dbReference>
<dbReference type="SUPFAM" id="SSF51569">
    <property type="entry name" value="Aldolase"/>
    <property type="match status" value="1"/>
</dbReference>
<dbReference type="InterPro" id="IPR013785">
    <property type="entry name" value="Aldolase_TIM"/>
</dbReference>